<dbReference type="PANTHER" id="PTHR39413">
    <property type="entry name" value="BETA-DEFENSIN 136"/>
    <property type="match status" value="1"/>
</dbReference>
<sequence>MKPYLSGLALFLLVISLPSGNGLFGNDGVEFRTCTALKGLCFFGCKPGWKWIAFCHNVLSCCVKKKENIPPQVNEMWWTN</sequence>
<dbReference type="Pfam" id="PF17333">
    <property type="entry name" value="DEFB136"/>
    <property type="match status" value="1"/>
</dbReference>
<dbReference type="PANTHER" id="PTHR39413:SF1">
    <property type="entry name" value="DEFENSIN BETA 136"/>
    <property type="match status" value="1"/>
</dbReference>
<dbReference type="CTD" id="613210"/>
<reference evidence="3" key="1">
    <citation type="submission" date="2025-08" db="UniProtKB">
        <authorList>
            <consortium name="RefSeq"/>
        </authorList>
    </citation>
    <scope>IDENTIFICATION</scope>
</reference>
<keyword evidence="1" id="KW-0732">Signal</keyword>
<evidence type="ECO:0000313" key="3">
    <source>
        <dbReference type="RefSeq" id="XP_023592528.1"/>
    </source>
</evidence>
<name>A0A2Y9RLW3_TRIMA</name>
<evidence type="ECO:0000313" key="2">
    <source>
        <dbReference type="Proteomes" id="UP000248480"/>
    </source>
</evidence>
<keyword evidence="2" id="KW-1185">Reference proteome</keyword>
<dbReference type="OrthoDB" id="9829371at2759"/>
<dbReference type="GO" id="GO:0061760">
    <property type="term" value="P:antifungal innate immune response"/>
    <property type="evidence" value="ECO:0007669"/>
    <property type="project" value="TreeGrafter"/>
</dbReference>
<dbReference type="FunCoup" id="A0A2Y9RLW3">
    <property type="interactions" value="1"/>
</dbReference>
<dbReference type="GO" id="GO:0140367">
    <property type="term" value="P:antibacterial innate immune response"/>
    <property type="evidence" value="ECO:0007669"/>
    <property type="project" value="TreeGrafter"/>
</dbReference>
<accession>A0A2Y9RLW3</accession>
<feature type="chain" id="PRO_5015873501" evidence="1">
    <location>
        <begin position="23"/>
        <end position="80"/>
    </location>
</feature>
<evidence type="ECO:0000256" key="1">
    <source>
        <dbReference type="SAM" id="SignalP"/>
    </source>
</evidence>
<feature type="signal peptide" evidence="1">
    <location>
        <begin position="1"/>
        <end position="22"/>
    </location>
</feature>
<dbReference type="GeneID" id="111821585"/>
<dbReference type="Proteomes" id="UP000248480">
    <property type="component" value="Unplaced"/>
</dbReference>
<dbReference type="InterPro" id="IPR035307">
    <property type="entry name" value="DEFB136/42"/>
</dbReference>
<proteinExistence type="predicted"/>
<gene>
    <name evidence="3" type="primary">DEFB136</name>
</gene>
<dbReference type="AlphaFoldDB" id="A0A2Y9RLW3"/>
<dbReference type="KEGG" id="tmu:111821585"/>
<dbReference type="RefSeq" id="XP_023592528.1">
    <property type="nucleotide sequence ID" value="XM_023736760.1"/>
</dbReference>
<protein>
    <submittedName>
        <fullName evidence="3">Defensin beta 136</fullName>
    </submittedName>
</protein>
<organism evidence="2 3">
    <name type="scientific">Trichechus manatus latirostris</name>
    <name type="common">Florida manatee</name>
    <dbReference type="NCBI Taxonomy" id="127582"/>
    <lineage>
        <taxon>Eukaryota</taxon>
        <taxon>Metazoa</taxon>
        <taxon>Chordata</taxon>
        <taxon>Craniata</taxon>
        <taxon>Vertebrata</taxon>
        <taxon>Euteleostomi</taxon>
        <taxon>Mammalia</taxon>
        <taxon>Eutheria</taxon>
        <taxon>Afrotheria</taxon>
        <taxon>Sirenia</taxon>
        <taxon>Trichechidae</taxon>
        <taxon>Trichechus</taxon>
    </lineage>
</organism>
<dbReference type="STRING" id="127582.A0A2Y9RLW3"/>
<dbReference type="GO" id="GO:0001530">
    <property type="term" value="F:lipopolysaccharide binding"/>
    <property type="evidence" value="ECO:0007669"/>
    <property type="project" value="TreeGrafter"/>
</dbReference>
<dbReference type="InParanoid" id="A0A2Y9RLW3"/>